<dbReference type="SUPFAM" id="SSF52540">
    <property type="entry name" value="P-loop containing nucleoside triphosphate hydrolases"/>
    <property type="match status" value="1"/>
</dbReference>
<protein>
    <submittedName>
        <fullName evidence="5">ABC transporter ATP-binding protein</fullName>
    </submittedName>
</protein>
<dbReference type="PANTHER" id="PTHR43613:SF1">
    <property type="entry name" value="ABC TRANSPORTER, ATP-BINDING PROTEIN"/>
    <property type="match status" value="1"/>
</dbReference>
<dbReference type="Gene3D" id="3.40.50.300">
    <property type="entry name" value="P-loop containing nucleotide triphosphate hydrolases"/>
    <property type="match status" value="1"/>
</dbReference>
<feature type="domain" description="ABC transporter" evidence="3">
    <location>
        <begin position="15"/>
        <end position="246"/>
    </location>
</feature>
<dbReference type="EMBL" id="DTCK01000012">
    <property type="protein sequence ID" value="HGQ35482.1"/>
    <property type="molecule type" value="Genomic_DNA"/>
</dbReference>
<dbReference type="SMART" id="SM00382">
    <property type="entry name" value="AAA"/>
    <property type="match status" value="1"/>
</dbReference>
<dbReference type="PROSITE" id="PS50893">
    <property type="entry name" value="ABC_TRANSPORTER_2"/>
    <property type="match status" value="1"/>
</dbReference>
<proteinExistence type="predicted"/>
<name>A0A7C4NKM7_9CREN</name>
<dbReference type="InterPro" id="IPR003593">
    <property type="entry name" value="AAA+_ATPase"/>
</dbReference>
<dbReference type="GO" id="GO:0005524">
    <property type="term" value="F:ATP binding"/>
    <property type="evidence" value="ECO:0007669"/>
    <property type="project" value="UniProtKB-KW"/>
</dbReference>
<dbReference type="EMBL" id="DTBD01000018">
    <property type="protein sequence ID" value="HGQ64089.1"/>
    <property type="molecule type" value="Genomic_DNA"/>
</dbReference>
<keyword evidence="1" id="KW-0547">Nucleotide-binding</keyword>
<keyword evidence="2 5" id="KW-0067">ATP-binding</keyword>
<evidence type="ECO:0000256" key="2">
    <source>
        <dbReference type="ARBA" id="ARBA00022840"/>
    </source>
</evidence>
<dbReference type="InterPro" id="IPR003439">
    <property type="entry name" value="ABC_transporter-like_ATP-bd"/>
</dbReference>
<evidence type="ECO:0000313" key="4">
    <source>
        <dbReference type="EMBL" id="HGQ35482.1"/>
    </source>
</evidence>
<dbReference type="AlphaFoldDB" id="A0A7C4NKM7"/>
<reference evidence="5" key="1">
    <citation type="journal article" date="2020" name="mSystems">
        <title>Genome- and Community-Level Interaction Insights into Carbon Utilization and Element Cycling Functions of Hydrothermarchaeota in Hydrothermal Sediment.</title>
        <authorList>
            <person name="Zhou Z."/>
            <person name="Liu Y."/>
            <person name="Xu W."/>
            <person name="Pan J."/>
            <person name="Luo Z.H."/>
            <person name="Li M."/>
        </authorList>
    </citation>
    <scope>NUCLEOTIDE SEQUENCE [LARGE SCALE GENOMIC DNA]</scope>
    <source>
        <strain evidence="5">SpSt-637</strain>
        <strain evidence="4">SpSt-667</strain>
    </source>
</reference>
<sequence length="257" mass="28544">MLIAKSGNLATPSVVNVRNLVKVYGKHSIGVDGLTFSVNEGEIYALVGPNGSGKTTTLRIIATLIKPTEGEVHVYGVDVVKDPLRARSMLNYLPEEAGAYRDLTGLDFIKFMLSLRFRGKDLEDAVEEAIRIADLGNYLRKPVRTYSKGMKRILALSTVLASKPRLLILDEPTSGLDVERSLYIRDLIKRYNRQNKVTVLLSSHNMLEVEYLSQRVGILYKGKLIAEGTPDQLKKSLNALNLEEVFVKVKVEQGGAR</sequence>
<dbReference type="CDD" id="cd03230">
    <property type="entry name" value="ABC_DR_subfamily_A"/>
    <property type="match status" value="1"/>
</dbReference>
<evidence type="ECO:0000313" key="5">
    <source>
        <dbReference type="EMBL" id="HGQ64089.1"/>
    </source>
</evidence>
<gene>
    <name evidence="5" type="ORF">ENU08_02450</name>
    <name evidence="4" type="ORF">ENU41_02230</name>
</gene>
<dbReference type="PANTHER" id="PTHR43613">
    <property type="entry name" value="ABC TRANSPORTER, ATP-BINDING PROTEIN"/>
    <property type="match status" value="1"/>
</dbReference>
<organism evidence="5">
    <name type="scientific">Ignisphaera aggregans</name>
    <dbReference type="NCBI Taxonomy" id="334771"/>
    <lineage>
        <taxon>Archaea</taxon>
        <taxon>Thermoproteota</taxon>
        <taxon>Thermoprotei</taxon>
        <taxon>Desulfurococcales</taxon>
        <taxon>Desulfurococcaceae</taxon>
        <taxon>Ignisphaera</taxon>
    </lineage>
</organism>
<dbReference type="InterPro" id="IPR027417">
    <property type="entry name" value="P-loop_NTPase"/>
</dbReference>
<comment type="caution">
    <text evidence="5">The sequence shown here is derived from an EMBL/GenBank/DDBJ whole genome shotgun (WGS) entry which is preliminary data.</text>
</comment>
<dbReference type="GO" id="GO:0016887">
    <property type="term" value="F:ATP hydrolysis activity"/>
    <property type="evidence" value="ECO:0007669"/>
    <property type="project" value="InterPro"/>
</dbReference>
<evidence type="ECO:0000259" key="3">
    <source>
        <dbReference type="PROSITE" id="PS50893"/>
    </source>
</evidence>
<evidence type="ECO:0000256" key="1">
    <source>
        <dbReference type="ARBA" id="ARBA00022741"/>
    </source>
</evidence>
<accession>A0A7C4NKM7</accession>
<dbReference type="Pfam" id="PF00005">
    <property type="entry name" value="ABC_tran"/>
    <property type="match status" value="1"/>
</dbReference>